<dbReference type="InterPro" id="IPR019758">
    <property type="entry name" value="Pept_S26A_signal_pept_1_CS"/>
</dbReference>
<dbReference type="GO" id="GO:0005886">
    <property type="term" value="C:plasma membrane"/>
    <property type="evidence" value="ECO:0007669"/>
    <property type="project" value="UniProtKB-SubCell"/>
</dbReference>
<feature type="active site" evidence="6">
    <location>
        <position position="42"/>
    </location>
</feature>
<dbReference type="PANTHER" id="PTHR43390">
    <property type="entry name" value="SIGNAL PEPTIDASE I"/>
    <property type="match status" value="1"/>
</dbReference>
<evidence type="ECO:0000313" key="10">
    <source>
        <dbReference type="Proteomes" id="UP000595897"/>
    </source>
</evidence>
<evidence type="ECO:0000256" key="6">
    <source>
        <dbReference type="PIRSR" id="PIRSR600223-1"/>
    </source>
</evidence>
<name>A0A7R7IBR9_9FIRM</name>
<evidence type="ECO:0000256" key="1">
    <source>
        <dbReference type="ARBA" id="ARBA00000677"/>
    </source>
</evidence>
<dbReference type="Gene3D" id="2.10.109.10">
    <property type="entry name" value="Umud Fragment, subunit A"/>
    <property type="match status" value="1"/>
</dbReference>
<sequence length="200" mass="23167">MRNKKNTFKEIINLFLLFIGTIFFVMLFNTTVLAKVQVEQTSMENTLLNKQQLLVDKLSYRFSNPQREDIIIFLPDKEKGSILDESLATLDQMMSTFSHYKQKDTYYVKRVIGVAGDKVDIKNGYVYVNDVKLDEPYTKGETIEHEIHLPLTVGKNKLFVMGDHRSVSMDSRSFGVIDLNQVEGKAIFRVYPWDKVGRIQ</sequence>
<evidence type="ECO:0000259" key="8">
    <source>
        <dbReference type="Pfam" id="PF10502"/>
    </source>
</evidence>
<dbReference type="GO" id="GO:0004252">
    <property type="term" value="F:serine-type endopeptidase activity"/>
    <property type="evidence" value="ECO:0007669"/>
    <property type="project" value="InterPro"/>
</dbReference>
<evidence type="ECO:0000256" key="2">
    <source>
        <dbReference type="ARBA" id="ARBA00004401"/>
    </source>
</evidence>
<gene>
    <name evidence="9" type="ORF">bsdtb5_04140</name>
</gene>
<dbReference type="InterPro" id="IPR036286">
    <property type="entry name" value="LexA/Signal_pep-like_sf"/>
</dbReference>
<dbReference type="PRINTS" id="PR00727">
    <property type="entry name" value="LEADERPTASE"/>
</dbReference>
<dbReference type="RefSeq" id="WP_271714414.1">
    <property type="nucleotide sequence ID" value="NZ_AP024169.1"/>
</dbReference>
<feature type="domain" description="Peptidase S26" evidence="8">
    <location>
        <begin position="12"/>
        <end position="191"/>
    </location>
</feature>
<evidence type="ECO:0000256" key="5">
    <source>
        <dbReference type="ARBA" id="ARBA00022801"/>
    </source>
</evidence>
<dbReference type="NCBIfam" id="TIGR02227">
    <property type="entry name" value="sigpep_I_bact"/>
    <property type="match status" value="1"/>
</dbReference>
<dbReference type="InterPro" id="IPR000223">
    <property type="entry name" value="Pept_S26A_signal_pept_1"/>
</dbReference>
<evidence type="ECO:0000256" key="7">
    <source>
        <dbReference type="RuleBase" id="RU362042"/>
    </source>
</evidence>
<comment type="catalytic activity">
    <reaction evidence="1 7">
        <text>Cleavage of hydrophobic, N-terminal signal or leader sequences from secreted and periplasmic proteins.</text>
        <dbReference type="EC" id="3.4.21.89"/>
    </reaction>
</comment>
<keyword evidence="10" id="KW-1185">Reference proteome</keyword>
<dbReference type="Pfam" id="PF10502">
    <property type="entry name" value="Peptidase_S26"/>
    <property type="match status" value="1"/>
</dbReference>
<dbReference type="AlphaFoldDB" id="A0A7R7IBR9"/>
<comment type="similarity">
    <text evidence="3 7">Belongs to the peptidase S26 family.</text>
</comment>
<protein>
    <recommendedName>
        <fullName evidence="4 7">Signal peptidase I</fullName>
        <ecNumber evidence="4 7">3.4.21.89</ecNumber>
    </recommendedName>
</protein>
<dbReference type="EMBL" id="AP024169">
    <property type="protein sequence ID" value="BCN29119.1"/>
    <property type="molecule type" value="Genomic_DNA"/>
</dbReference>
<proteinExistence type="inferred from homology"/>
<dbReference type="Proteomes" id="UP000595897">
    <property type="component" value="Chromosome"/>
</dbReference>
<feature type="active site" evidence="6">
    <location>
        <position position="109"/>
    </location>
</feature>
<evidence type="ECO:0000256" key="4">
    <source>
        <dbReference type="ARBA" id="ARBA00013208"/>
    </source>
</evidence>
<accession>A0A7R7IBR9</accession>
<evidence type="ECO:0000313" key="9">
    <source>
        <dbReference type="EMBL" id="BCN29119.1"/>
    </source>
</evidence>
<evidence type="ECO:0000256" key="3">
    <source>
        <dbReference type="ARBA" id="ARBA00009370"/>
    </source>
</evidence>
<dbReference type="PROSITE" id="PS00761">
    <property type="entry name" value="SPASE_I_3"/>
    <property type="match status" value="1"/>
</dbReference>
<keyword evidence="5 7" id="KW-0378">Hydrolase</keyword>
<comment type="subcellular location">
    <subcellularLocation>
        <location evidence="2">Cell membrane</location>
        <topology evidence="2">Single-pass type II membrane protein</topology>
    </subcellularLocation>
    <subcellularLocation>
        <location evidence="7">Membrane</location>
        <topology evidence="7">Single-pass type II membrane protein</topology>
    </subcellularLocation>
</comment>
<dbReference type="InterPro" id="IPR019533">
    <property type="entry name" value="Peptidase_S26"/>
</dbReference>
<keyword evidence="7" id="KW-0645">Protease</keyword>
<organism evidence="9 10">
    <name type="scientific">Anaeromicropila herbilytica</name>
    <dbReference type="NCBI Taxonomy" id="2785025"/>
    <lineage>
        <taxon>Bacteria</taxon>
        <taxon>Bacillati</taxon>
        <taxon>Bacillota</taxon>
        <taxon>Clostridia</taxon>
        <taxon>Lachnospirales</taxon>
        <taxon>Lachnospiraceae</taxon>
        <taxon>Anaeromicropila</taxon>
    </lineage>
</organism>
<dbReference type="KEGG" id="ahb:bsdtb5_04140"/>
<dbReference type="GO" id="GO:0009003">
    <property type="term" value="F:signal peptidase activity"/>
    <property type="evidence" value="ECO:0007669"/>
    <property type="project" value="UniProtKB-EC"/>
</dbReference>
<dbReference type="CDD" id="cd06530">
    <property type="entry name" value="S26_SPase_I"/>
    <property type="match status" value="1"/>
</dbReference>
<reference evidence="9 10" key="1">
    <citation type="submission" date="2020-11" db="EMBL/GenBank/DDBJ databases">
        <title>Draft genome sequencing of a Lachnospiraceae strain isolated from anoxic soil subjected to BSD treatment.</title>
        <authorList>
            <person name="Uek A."/>
            <person name="Tonouchi A."/>
        </authorList>
    </citation>
    <scope>NUCLEOTIDE SEQUENCE [LARGE SCALE GENOMIC DNA]</scope>
    <source>
        <strain evidence="9 10">TB5</strain>
    </source>
</reference>
<dbReference type="SUPFAM" id="SSF51306">
    <property type="entry name" value="LexA/Signal peptidase"/>
    <property type="match status" value="1"/>
</dbReference>
<dbReference type="EC" id="3.4.21.89" evidence="4 7"/>
<dbReference type="PANTHER" id="PTHR43390:SF1">
    <property type="entry name" value="CHLOROPLAST PROCESSING PEPTIDASE"/>
    <property type="match status" value="1"/>
</dbReference>
<dbReference type="GO" id="GO:0006465">
    <property type="term" value="P:signal peptide processing"/>
    <property type="evidence" value="ECO:0007669"/>
    <property type="project" value="InterPro"/>
</dbReference>